<dbReference type="EMBL" id="QSJI01000001">
    <property type="protein sequence ID" value="RHD57686.1"/>
    <property type="molecule type" value="Genomic_DNA"/>
</dbReference>
<feature type="transmembrane region" description="Helical" evidence="1">
    <location>
        <begin position="47"/>
        <end position="69"/>
    </location>
</feature>
<feature type="transmembrane region" description="Helical" evidence="1">
    <location>
        <begin position="128"/>
        <end position="147"/>
    </location>
</feature>
<keyword evidence="1" id="KW-1133">Transmembrane helix</keyword>
<organism evidence="2 3">
    <name type="scientific">Collinsella intestinalis</name>
    <dbReference type="NCBI Taxonomy" id="147207"/>
    <lineage>
        <taxon>Bacteria</taxon>
        <taxon>Bacillati</taxon>
        <taxon>Actinomycetota</taxon>
        <taxon>Coriobacteriia</taxon>
        <taxon>Coriobacteriales</taxon>
        <taxon>Coriobacteriaceae</taxon>
        <taxon>Collinsella</taxon>
    </lineage>
</organism>
<dbReference type="AlphaFoldDB" id="A0A414G0F6"/>
<evidence type="ECO:0000256" key="1">
    <source>
        <dbReference type="SAM" id="Phobius"/>
    </source>
</evidence>
<protein>
    <recommendedName>
        <fullName evidence="4">DUF2975 domain-containing protein</fullName>
    </recommendedName>
</protein>
<name>A0A414G0F6_9ACTN</name>
<reference evidence="2 3" key="1">
    <citation type="submission" date="2018-08" db="EMBL/GenBank/DDBJ databases">
        <title>A genome reference for cultivated species of the human gut microbiota.</title>
        <authorList>
            <person name="Zou Y."/>
            <person name="Xue W."/>
            <person name="Luo G."/>
        </authorList>
    </citation>
    <scope>NUCLEOTIDE SEQUENCE [LARGE SCALE GENOMIC DNA]</scope>
    <source>
        <strain evidence="2 3">AM30-5LB</strain>
    </source>
</reference>
<evidence type="ECO:0000313" key="3">
    <source>
        <dbReference type="Proteomes" id="UP000286050"/>
    </source>
</evidence>
<gene>
    <name evidence="2" type="ORF">DW787_02295</name>
</gene>
<keyword evidence="1" id="KW-0472">Membrane</keyword>
<comment type="caution">
    <text evidence="2">The sequence shown here is derived from an EMBL/GenBank/DDBJ whole genome shotgun (WGS) entry which is preliminary data.</text>
</comment>
<proteinExistence type="predicted"/>
<evidence type="ECO:0008006" key="4">
    <source>
        <dbReference type="Google" id="ProtNLM"/>
    </source>
</evidence>
<sequence>MSKFSKDRMPFLLGLLCLVLIVIAFFFAFNMITGIAALLNVGKGNHIFVFMLTQLFTALLALIPPLAFVRMVHAVTASKEFFSKKQSRRMLTIAVCFAARVVLDLLAPSIEVPALLEGAIGAMSIGPSLNLTLLAVTIMFFALAGVFEYGRKLQEDSDNIL</sequence>
<evidence type="ECO:0000313" key="2">
    <source>
        <dbReference type="EMBL" id="RHD57686.1"/>
    </source>
</evidence>
<accession>A0A414G0F6</accession>
<dbReference type="Proteomes" id="UP000286050">
    <property type="component" value="Unassembled WGS sequence"/>
</dbReference>
<feature type="transmembrane region" description="Helical" evidence="1">
    <location>
        <begin position="90"/>
        <end position="108"/>
    </location>
</feature>
<dbReference type="RefSeq" id="WP_118271439.1">
    <property type="nucleotide sequence ID" value="NZ_QSJI01000001.1"/>
</dbReference>
<keyword evidence="1" id="KW-0812">Transmembrane</keyword>